<protein>
    <submittedName>
        <fullName evidence="2">Uncharacterized protein</fullName>
    </submittedName>
</protein>
<name>A0A0D3BBU9_BRAOL</name>
<evidence type="ECO:0000256" key="1">
    <source>
        <dbReference type="SAM" id="MobiDB-lite"/>
    </source>
</evidence>
<keyword evidence="3" id="KW-1185">Reference proteome</keyword>
<accession>A0A0D3BBU9</accession>
<feature type="compositionally biased region" description="Polar residues" evidence="1">
    <location>
        <begin position="231"/>
        <end position="255"/>
    </location>
</feature>
<evidence type="ECO:0000313" key="3">
    <source>
        <dbReference type="Proteomes" id="UP000032141"/>
    </source>
</evidence>
<reference evidence="2" key="2">
    <citation type="submission" date="2015-03" db="UniProtKB">
        <authorList>
            <consortium name="EnsemblPlants"/>
        </authorList>
    </citation>
    <scope>IDENTIFICATION</scope>
</reference>
<dbReference type="EnsemblPlants" id="Bo3g070090.1">
    <property type="protein sequence ID" value="Bo3g070090.1"/>
    <property type="gene ID" value="Bo3g070090"/>
</dbReference>
<evidence type="ECO:0000313" key="2">
    <source>
        <dbReference type="EnsemblPlants" id="Bo3g070090.1"/>
    </source>
</evidence>
<feature type="region of interest" description="Disordered" evidence="1">
    <location>
        <begin position="231"/>
        <end position="311"/>
    </location>
</feature>
<dbReference type="STRING" id="109376.A0A0D3BBU9"/>
<feature type="compositionally biased region" description="Polar residues" evidence="1">
    <location>
        <begin position="282"/>
        <end position="292"/>
    </location>
</feature>
<dbReference type="AlphaFoldDB" id="A0A0D3BBU9"/>
<dbReference type="Gramene" id="Bo3g070090.1">
    <property type="protein sequence ID" value="Bo3g070090.1"/>
    <property type="gene ID" value="Bo3g070090"/>
</dbReference>
<sequence length="311" mass="32374">MQGYFFCFLDDTSVDLKLDTLCLSLFYCQQDLSVYFISINGASGDTDDSAFVVLRDNQHVVTSRPMGSASMEQDASLITQCHVSVSICGAASSYCTSSVACGWVGIMVWICACSPPSSLPFPCSIPSVSVSICGAASSYCTSSVACGWVGIMVWICACSPPSSLPFPCSIPSVSVSICGAASSYCTSSVACGWVGIMVWICACSPPSPLPCTSSIPSVSCAPLVSTHVRITSPPSRSDSITASNGDKSAAENQTSENEKQDDGPDMTEVQDSSKLSHYDLTALSNDTENSSSEAKKGGDDPSAADNSRGND</sequence>
<dbReference type="HOGENOM" id="CLU_895313_0_0_1"/>
<reference evidence="2 3" key="1">
    <citation type="journal article" date="2014" name="Genome Biol.">
        <title>Transcriptome and methylome profiling reveals relics of genome dominance in the mesopolyploid Brassica oleracea.</title>
        <authorList>
            <person name="Parkin I.A."/>
            <person name="Koh C."/>
            <person name="Tang H."/>
            <person name="Robinson S.J."/>
            <person name="Kagale S."/>
            <person name="Clarke W.E."/>
            <person name="Town C.D."/>
            <person name="Nixon J."/>
            <person name="Krishnakumar V."/>
            <person name="Bidwell S.L."/>
            <person name="Denoeud F."/>
            <person name="Belcram H."/>
            <person name="Links M.G."/>
            <person name="Just J."/>
            <person name="Clarke C."/>
            <person name="Bender T."/>
            <person name="Huebert T."/>
            <person name="Mason A.S."/>
            <person name="Pires J.C."/>
            <person name="Barker G."/>
            <person name="Moore J."/>
            <person name="Walley P.G."/>
            <person name="Manoli S."/>
            <person name="Batley J."/>
            <person name="Edwards D."/>
            <person name="Nelson M.N."/>
            <person name="Wang X."/>
            <person name="Paterson A.H."/>
            <person name="King G."/>
            <person name="Bancroft I."/>
            <person name="Chalhoub B."/>
            <person name="Sharpe A.G."/>
        </authorList>
    </citation>
    <scope>NUCLEOTIDE SEQUENCE</scope>
    <source>
        <strain evidence="2 3">cv. TO1000</strain>
    </source>
</reference>
<organism evidence="2 3">
    <name type="scientific">Brassica oleracea var. oleracea</name>
    <dbReference type="NCBI Taxonomy" id="109376"/>
    <lineage>
        <taxon>Eukaryota</taxon>
        <taxon>Viridiplantae</taxon>
        <taxon>Streptophyta</taxon>
        <taxon>Embryophyta</taxon>
        <taxon>Tracheophyta</taxon>
        <taxon>Spermatophyta</taxon>
        <taxon>Magnoliopsida</taxon>
        <taxon>eudicotyledons</taxon>
        <taxon>Gunneridae</taxon>
        <taxon>Pentapetalae</taxon>
        <taxon>rosids</taxon>
        <taxon>malvids</taxon>
        <taxon>Brassicales</taxon>
        <taxon>Brassicaceae</taxon>
        <taxon>Brassiceae</taxon>
        <taxon>Brassica</taxon>
    </lineage>
</organism>
<dbReference type="Proteomes" id="UP000032141">
    <property type="component" value="Chromosome C3"/>
</dbReference>
<proteinExistence type="predicted"/>
<dbReference type="eggNOG" id="KOG1677">
    <property type="taxonomic scope" value="Eukaryota"/>
</dbReference>